<dbReference type="InterPro" id="IPR036322">
    <property type="entry name" value="WD40_repeat_dom_sf"/>
</dbReference>
<dbReference type="Gene3D" id="2.130.10.10">
    <property type="entry name" value="YVTN repeat-like/Quinoprotein amine dehydrogenase"/>
    <property type="match status" value="1"/>
</dbReference>
<dbReference type="EMBL" id="FZQP02000304">
    <property type="protein sequence ID" value="VVC88388.1"/>
    <property type="molecule type" value="Genomic_DNA"/>
</dbReference>
<feature type="region of interest" description="Disordered" evidence="1">
    <location>
        <begin position="871"/>
        <end position="890"/>
    </location>
</feature>
<feature type="region of interest" description="Disordered" evidence="1">
    <location>
        <begin position="1"/>
        <end position="71"/>
    </location>
</feature>
<dbReference type="InterPro" id="IPR015943">
    <property type="entry name" value="WD40/YVTN_repeat-like_dom_sf"/>
</dbReference>
<evidence type="ECO:0008006" key="4">
    <source>
        <dbReference type="Google" id="ProtNLM"/>
    </source>
</evidence>
<protein>
    <recommendedName>
        <fullName evidence="4">Zinc finger protein 106</fullName>
    </recommendedName>
</protein>
<feature type="compositionally biased region" description="Polar residues" evidence="1">
    <location>
        <begin position="764"/>
        <end position="785"/>
    </location>
</feature>
<feature type="region of interest" description="Disordered" evidence="1">
    <location>
        <begin position="1051"/>
        <end position="1070"/>
    </location>
</feature>
<dbReference type="Proteomes" id="UP000324832">
    <property type="component" value="Unassembled WGS sequence"/>
</dbReference>
<feature type="compositionally biased region" description="Polar residues" evidence="1">
    <location>
        <begin position="731"/>
        <end position="754"/>
    </location>
</feature>
<feature type="compositionally biased region" description="Polar residues" evidence="1">
    <location>
        <begin position="1001"/>
        <end position="1016"/>
    </location>
</feature>
<dbReference type="SUPFAM" id="SSF50978">
    <property type="entry name" value="WD40 repeat-like"/>
    <property type="match status" value="1"/>
</dbReference>
<feature type="region of interest" description="Disordered" evidence="1">
    <location>
        <begin position="983"/>
        <end position="1016"/>
    </location>
</feature>
<organism evidence="2 3">
    <name type="scientific">Leptidea sinapis</name>
    <dbReference type="NCBI Taxonomy" id="189913"/>
    <lineage>
        <taxon>Eukaryota</taxon>
        <taxon>Metazoa</taxon>
        <taxon>Ecdysozoa</taxon>
        <taxon>Arthropoda</taxon>
        <taxon>Hexapoda</taxon>
        <taxon>Insecta</taxon>
        <taxon>Pterygota</taxon>
        <taxon>Neoptera</taxon>
        <taxon>Endopterygota</taxon>
        <taxon>Lepidoptera</taxon>
        <taxon>Glossata</taxon>
        <taxon>Ditrysia</taxon>
        <taxon>Papilionoidea</taxon>
        <taxon>Pieridae</taxon>
        <taxon>Dismorphiinae</taxon>
        <taxon>Leptidea</taxon>
    </lineage>
</organism>
<gene>
    <name evidence="2" type="ORF">LSINAPIS_LOCUS1769</name>
</gene>
<feature type="region of interest" description="Disordered" evidence="1">
    <location>
        <begin position="728"/>
        <end position="785"/>
    </location>
</feature>
<evidence type="ECO:0000256" key="1">
    <source>
        <dbReference type="SAM" id="MobiDB-lite"/>
    </source>
</evidence>
<reference evidence="2 3" key="1">
    <citation type="submission" date="2017-07" db="EMBL/GenBank/DDBJ databases">
        <authorList>
            <person name="Talla V."/>
            <person name="Backstrom N."/>
        </authorList>
    </citation>
    <scope>NUCLEOTIDE SEQUENCE [LARGE SCALE GENOMIC DNA]</scope>
</reference>
<feature type="compositionally biased region" description="Polar residues" evidence="1">
    <location>
        <begin position="635"/>
        <end position="653"/>
    </location>
</feature>
<evidence type="ECO:0000313" key="2">
    <source>
        <dbReference type="EMBL" id="VVC88388.1"/>
    </source>
</evidence>
<name>A0A5E4PQS9_9NEOP</name>
<dbReference type="InterPro" id="IPR001680">
    <property type="entry name" value="WD40_rpt"/>
</dbReference>
<dbReference type="SMART" id="SM00320">
    <property type="entry name" value="WD40"/>
    <property type="match status" value="3"/>
</dbReference>
<evidence type="ECO:0000313" key="3">
    <source>
        <dbReference type="Proteomes" id="UP000324832"/>
    </source>
</evidence>
<accession>A0A5E4PQS9</accession>
<feature type="compositionally biased region" description="Polar residues" evidence="1">
    <location>
        <begin position="601"/>
        <end position="627"/>
    </location>
</feature>
<sequence>MRRGHPGIGGWRNENPRHYRPRNSGNPHFRPPRNFTSGSSRFPTPHVRPFRNPFIPHAGNEDRNHYGNHQRYRFNNTPNSYSRHNERSHHNERQFIPHLHQTKINEFGFTGTYKNNQLCNPDQYHVNSMGDVDQRHKTKNSNHVPLIPPWSTDNLYYEEETNYHKNETDTNRNHVEYTGHRPPSSDHYGGNPVPTIEKSNTFTRSVDDTVDIVRKRLLNRNENPHVPENQEPRENIIEERIIDVIPPEFPQQEQKLKRRIQKQKPIHKVNCDKIKNKIVHQLFKMDKKKIHKLLDNPNCSTKFEYAINSLLTESQNSFNQHMRSVAEKSLCSTSTEFMQNDKNTIYEDTFMKQMQCILDPQDTILLEDIKPMIMAELSKVLQLDDFDNNLNLNEDLNYSMQFPRDELGNYEYMNSEREFHDTEGSGPSSRLIFQNDDFSYSSSEMDCNSLERVDQSKPLYERRPRKYECRDRDVESQRRFRESLDTKSEYISNNESYDNAGHLSQPLFDTYEHLSEEEDPFAELDKQYHVAVDHDFIENIDSPKSPLLQNDAAVGICMTQQTEIKVELMQQTEIKVEPVTTENQGLCNHDIEIHLNAMTSGDFNESNQDEVPSASKSGLPTISQSLNKGKDILSEENTANSNEIVRPEVSSNSDKSKVIVSGKRSIEKKPSHRKEKHKKSENKNNSTKDPKQNIITSYQLQSKKQSAKTQTDTDDIAFKNKKKILTPEAKNFNSAPKNVKHVQTNASIKKSNVTKADENRKRQNSTSSNHSTSPGNNNTIIANNDTPLKHDTISLLKPIDMFTQQPKKINIHHSLRNVSTPNIIDNKINTKPKSLVYDQSSSKPNVAKMVAKETQTLFSKSSTSRFCQTERKKTANKHVQTGSPEKASSVKATDAFDRMKEIDLEIQVLLQEKFKLYSSLESRNPKTVPMQSLGMTVLNVSSLEENEFVDEDNNDLEDTIVNNFANIPENELEEIALESVESSDIVSPMSHDRKRRRKNSLIDNITSPNPISKKSKKTPNISLIEQIITDDRPLEDIISLDEFEVVEVKAKKTQKQQKGKNSKKKRVSIKKTKTSIKPVTTGLKDCSVCLVREDLSKYFQQSQTQDVKEVIRSDDVLVEGCVDIATTSNNVKEINDIEAVITNDPILNGLQFDMLDVSEDIVIGETCEINCNNEKNIEEQSVGLINEDIILDNSQSSIDGVTSSAEQGGECKVFDFLADESLQQDSVLVNGNGDTVLAIECVENNFLAACLDGNVYYFTSDGQLLTTLRGSNLAVTCLTIVKEKYGTTVYTGSLDSRIRYYDLKEGPRKVLLVAVRSEDVTIRDAQTGLLLRTLTGPKMTVYTLLYEDGKIYCGTSTHQIHGTVCLLARGGLVFAGCYDGCVYVYRDGETAPLAQLRGPPSMLLALSLLSSKH</sequence>
<feature type="compositionally biased region" description="Basic residues" evidence="1">
    <location>
        <begin position="670"/>
        <end position="680"/>
    </location>
</feature>
<feature type="region of interest" description="Disordered" evidence="1">
    <location>
        <begin position="601"/>
        <end position="693"/>
    </location>
</feature>
<proteinExistence type="predicted"/>
<keyword evidence="3" id="KW-1185">Reference proteome</keyword>
<feature type="compositionally biased region" description="Gly residues" evidence="1">
    <location>
        <begin position="1"/>
        <end position="10"/>
    </location>
</feature>